<sequence length="198" mass="22508">MVYESKSTDSDLDAPTMKRIDVQPVIEQIGGIIIDGSPRLMIASEQSLQAVKNKKWKEKEVQSEDKSPLKGKSPMEKNVAVTTPNSDYLVPDEYITFPETMSSMELMRRYGIEPMVDPSPWETRGTQLMVTRGTCYQPDHHYPDHHHPDSPKDMHGAAILSGTPPRKGKRRFSFSYPRKSKRRWQSVDTRIVSTNTSG</sequence>
<evidence type="ECO:0000256" key="1">
    <source>
        <dbReference type="SAM" id="MobiDB-lite"/>
    </source>
</evidence>
<feature type="compositionally biased region" description="Basic and acidic residues" evidence="1">
    <location>
        <begin position="141"/>
        <end position="155"/>
    </location>
</feature>
<proteinExistence type="predicted"/>
<gene>
    <name evidence="2" type="ORF">VITISV_004476</name>
</gene>
<accession>A5BDA9</accession>
<evidence type="ECO:0000313" key="2">
    <source>
        <dbReference type="EMBL" id="CAN67784.1"/>
    </source>
</evidence>
<reference evidence="2" key="1">
    <citation type="journal article" date="2007" name="PLoS ONE">
        <title>The first genome sequence of an elite grapevine cultivar (Pinot noir Vitis vinifera L.): coping with a highly heterozygous genome.</title>
        <authorList>
            <person name="Velasco R."/>
            <person name="Zharkikh A."/>
            <person name="Troggio M."/>
            <person name="Cartwright D.A."/>
            <person name="Cestaro A."/>
            <person name="Pruss D."/>
            <person name="Pindo M."/>
            <person name="FitzGerald L.M."/>
            <person name="Vezzulli S."/>
            <person name="Reid J."/>
            <person name="Malacarne G."/>
            <person name="Iliev D."/>
            <person name="Coppola G."/>
            <person name="Wardell B."/>
            <person name="Micheletti D."/>
            <person name="Macalma T."/>
            <person name="Facci M."/>
            <person name="Mitchell J.T."/>
            <person name="Perazzolli M."/>
            <person name="Eldredge G."/>
            <person name="Gatto P."/>
            <person name="Oyzerski R."/>
            <person name="Moretto M."/>
            <person name="Gutin N."/>
            <person name="Stefanini M."/>
            <person name="Chen Y."/>
            <person name="Segala C."/>
            <person name="Davenport C."/>
            <person name="Dematte L."/>
            <person name="Mraz A."/>
            <person name="Battilana J."/>
            <person name="Stormo K."/>
            <person name="Costa F."/>
            <person name="Tao Q."/>
            <person name="Si-Ammour A."/>
            <person name="Harkins T."/>
            <person name="Lackey A."/>
            <person name="Perbost C."/>
            <person name="Taillon B."/>
            <person name="Stella A."/>
            <person name="Solovyev V."/>
            <person name="Fawcett J.A."/>
            <person name="Sterck L."/>
            <person name="Vandepoele K."/>
            <person name="Grando S.M."/>
            <person name="Toppo S."/>
            <person name="Moser C."/>
            <person name="Lanchbury J."/>
            <person name="Bogden R."/>
            <person name="Skolnick M."/>
            <person name="Sgaramella V."/>
            <person name="Bhatnagar S.K."/>
            <person name="Fontana P."/>
            <person name="Gutin A."/>
            <person name="Van de Peer Y."/>
            <person name="Salamini F."/>
            <person name="Viola R."/>
        </authorList>
    </citation>
    <scope>NUCLEOTIDE SEQUENCE</scope>
</reference>
<feature type="region of interest" description="Disordered" evidence="1">
    <location>
        <begin position="52"/>
        <end position="79"/>
    </location>
</feature>
<feature type="compositionally biased region" description="Polar residues" evidence="1">
    <location>
        <begin position="186"/>
        <end position="198"/>
    </location>
</feature>
<name>A5BDA9_VITVI</name>
<dbReference type="EMBL" id="AM455243">
    <property type="protein sequence ID" value="CAN67784.1"/>
    <property type="molecule type" value="Genomic_DNA"/>
</dbReference>
<protein>
    <submittedName>
        <fullName evidence="2">Uncharacterized protein</fullName>
    </submittedName>
</protein>
<organism evidence="2">
    <name type="scientific">Vitis vinifera</name>
    <name type="common">Grape</name>
    <dbReference type="NCBI Taxonomy" id="29760"/>
    <lineage>
        <taxon>Eukaryota</taxon>
        <taxon>Viridiplantae</taxon>
        <taxon>Streptophyta</taxon>
        <taxon>Embryophyta</taxon>
        <taxon>Tracheophyta</taxon>
        <taxon>Spermatophyta</taxon>
        <taxon>Magnoliopsida</taxon>
        <taxon>eudicotyledons</taxon>
        <taxon>Gunneridae</taxon>
        <taxon>Pentapetalae</taxon>
        <taxon>rosids</taxon>
        <taxon>Vitales</taxon>
        <taxon>Vitaceae</taxon>
        <taxon>Viteae</taxon>
        <taxon>Vitis</taxon>
    </lineage>
</organism>
<dbReference type="AlphaFoldDB" id="A5BDA9"/>
<feature type="compositionally biased region" description="Basic residues" evidence="1">
    <location>
        <begin position="166"/>
        <end position="184"/>
    </location>
</feature>
<feature type="region of interest" description="Disordered" evidence="1">
    <location>
        <begin position="141"/>
        <end position="198"/>
    </location>
</feature>
<feature type="compositionally biased region" description="Basic and acidic residues" evidence="1">
    <location>
        <begin position="57"/>
        <end position="68"/>
    </location>
</feature>